<evidence type="ECO:0000313" key="3">
    <source>
        <dbReference type="Proteomes" id="UP000886817"/>
    </source>
</evidence>
<dbReference type="PANTHER" id="PTHR35023">
    <property type="entry name" value="CHELATASE-RELATED"/>
    <property type="match status" value="1"/>
</dbReference>
<dbReference type="Proteomes" id="UP000886817">
    <property type="component" value="Unassembled WGS sequence"/>
</dbReference>
<protein>
    <recommendedName>
        <fullName evidence="1">VWFA domain-containing protein</fullName>
    </recommendedName>
</protein>
<sequence length="148" mass="16154">MIQMAAGVMRLPFLLLGITRSVELAQKKLEVLPTGARTPLGAGLALAREVLKAQQLKDKDCIPVLVLLSDGRANAAAGGGHPVREAMEQAEKIRADGFQCIVIDTEKDFIRLRLAEELAEKMQADYFKIEDLDAGTIREIVSNDRAVI</sequence>
<dbReference type="AlphaFoldDB" id="A0A9D1WGI3"/>
<accession>A0A9D1WGI3</accession>
<dbReference type="SUPFAM" id="SSF53300">
    <property type="entry name" value="vWA-like"/>
    <property type="match status" value="1"/>
</dbReference>
<gene>
    <name evidence="2" type="ORF">IAA45_02030</name>
</gene>
<dbReference type="Gene3D" id="3.40.50.410">
    <property type="entry name" value="von Willebrand factor, type A domain"/>
    <property type="match status" value="1"/>
</dbReference>
<reference evidence="2" key="2">
    <citation type="submission" date="2021-04" db="EMBL/GenBank/DDBJ databases">
        <authorList>
            <person name="Gilroy R."/>
        </authorList>
    </citation>
    <scope>NUCLEOTIDE SEQUENCE</scope>
    <source>
        <strain evidence="2">ChiSjej1B19-8411</strain>
    </source>
</reference>
<proteinExistence type="predicted"/>
<comment type="caution">
    <text evidence="2">The sequence shown here is derived from an EMBL/GenBank/DDBJ whole genome shotgun (WGS) entry which is preliminary data.</text>
</comment>
<dbReference type="InterPro" id="IPR036465">
    <property type="entry name" value="vWFA_dom_sf"/>
</dbReference>
<evidence type="ECO:0000313" key="2">
    <source>
        <dbReference type="EMBL" id="HIX58483.1"/>
    </source>
</evidence>
<dbReference type="PROSITE" id="PS50234">
    <property type="entry name" value="VWFA"/>
    <property type="match status" value="1"/>
</dbReference>
<dbReference type="InterPro" id="IPR002035">
    <property type="entry name" value="VWF_A"/>
</dbReference>
<name>A0A9D1WGI3_9FIRM</name>
<dbReference type="InterPro" id="IPR052989">
    <property type="entry name" value="Mg-chelatase_DI-like"/>
</dbReference>
<reference evidence="2" key="1">
    <citation type="journal article" date="2021" name="PeerJ">
        <title>Extensive microbial diversity within the chicken gut microbiome revealed by metagenomics and culture.</title>
        <authorList>
            <person name="Gilroy R."/>
            <person name="Ravi A."/>
            <person name="Getino M."/>
            <person name="Pursley I."/>
            <person name="Horton D.L."/>
            <person name="Alikhan N.F."/>
            <person name="Baker D."/>
            <person name="Gharbi K."/>
            <person name="Hall N."/>
            <person name="Watson M."/>
            <person name="Adriaenssens E.M."/>
            <person name="Foster-Nyarko E."/>
            <person name="Jarju S."/>
            <person name="Secka A."/>
            <person name="Antonio M."/>
            <person name="Oren A."/>
            <person name="Chaudhuri R.R."/>
            <person name="La Ragione R."/>
            <person name="Hildebrand F."/>
            <person name="Pallen M.J."/>
        </authorList>
    </citation>
    <scope>NUCLEOTIDE SEQUENCE</scope>
    <source>
        <strain evidence="2">ChiSjej1B19-8411</strain>
    </source>
</reference>
<evidence type="ECO:0000259" key="1">
    <source>
        <dbReference type="PROSITE" id="PS50234"/>
    </source>
</evidence>
<feature type="domain" description="VWFA" evidence="1">
    <location>
        <begin position="1"/>
        <end position="144"/>
    </location>
</feature>
<organism evidence="2 3">
    <name type="scientific">Candidatus Blautia gallistercoris</name>
    <dbReference type="NCBI Taxonomy" id="2838490"/>
    <lineage>
        <taxon>Bacteria</taxon>
        <taxon>Bacillati</taxon>
        <taxon>Bacillota</taxon>
        <taxon>Clostridia</taxon>
        <taxon>Lachnospirales</taxon>
        <taxon>Lachnospiraceae</taxon>
        <taxon>Blautia</taxon>
    </lineage>
</organism>
<dbReference type="EMBL" id="DXEX01000052">
    <property type="protein sequence ID" value="HIX58483.1"/>
    <property type="molecule type" value="Genomic_DNA"/>
</dbReference>
<dbReference type="PANTHER" id="PTHR35023:SF1">
    <property type="entry name" value="MG-PROTOPORPHYRIN IX CHELATASE"/>
    <property type="match status" value="1"/>
</dbReference>